<evidence type="ECO:0000313" key="2">
    <source>
        <dbReference type="Proteomes" id="UP000540506"/>
    </source>
</evidence>
<sequence>MESHLATLISTVSDEGQQLYTCNLGSAWPRAAGHLDTATTQKTLVIELQTGSLPCSQRAWWSA</sequence>
<organism evidence="1 2">
    <name type="scientific">Kitasatospora kifunensis</name>
    <name type="common">Streptomyces kifunensis</name>
    <dbReference type="NCBI Taxonomy" id="58351"/>
    <lineage>
        <taxon>Bacteria</taxon>
        <taxon>Bacillati</taxon>
        <taxon>Actinomycetota</taxon>
        <taxon>Actinomycetes</taxon>
        <taxon>Kitasatosporales</taxon>
        <taxon>Streptomycetaceae</taxon>
        <taxon>Kitasatospora</taxon>
    </lineage>
</organism>
<comment type="caution">
    <text evidence="1">The sequence shown here is derived from an EMBL/GenBank/DDBJ whole genome shotgun (WGS) entry which is preliminary data.</text>
</comment>
<accession>A0A7W7R0H7</accession>
<evidence type="ECO:0000313" key="1">
    <source>
        <dbReference type="EMBL" id="MBB4922943.1"/>
    </source>
</evidence>
<keyword evidence="2" id="KW-1185">Reference proteome</keyword>
<name>A0A7W7R0H7_KITKI</name>
<dbReference type="Proteomes" id="UP000540506">
    <property type="component" value="Unassembled WGS sequence"/>
</dbReference>
<dbReference type="AlphaFoldDB" id="A0A7W7R0H7"/>
<reference evidence="1 2" key="1">
    <citation type="submission" date="2020-08" db="EMBL/GenBank/DDBJ databases">
        <title>Sequencing the genomes of 1000 actinobacteria strains.</title>
        <authorList>
            <person name="Klenk H.-P."/>
        </authorList>
    </citation>
    <scope>NUCLEOTIDE SEQUENCE [LARGE SCALE GENOMIC DNA]</scope>
    <source>
        <strain evidence="1 2">DSM 41654</strain>
    </source>
</reference>
<gene>
    <name evidence="1" type="ORF">FHR34_001936</name>
</gene>
<protein>
    <submittedName>
        <fullName evidence="1">Uncharacterized protein</fullName>
    </submittedName>
</protein>
<dbReference type="EMBL" id="JACHJV010000001">
    <property type="protein sequence ID" value="MBB4922943.1"/>
    <property type="molecule type" value="Genomic_DNA"/>
</dbReference>
<proteinExistence type="predicted"/>